<name>A0A3D9BCH9_9FLAO</name>
<reference evidence="1 2" key="1">
    <citation type="journal article" date="2004" name="Emerg. Infect. Dis.">
        <title>Amoebae-resisting bacteria isolated from human nasal swabs by amoebal coculture.</title>
        <authorList>
            <person name="Greub G."/>
            <person name="La Scola B."/>
            <person name="Raoult D."/>
        </authorList>
    </citation>
    <scope>NUCLEOTIDE SEQUENCE [LARGE SCALE GENOMIC DNA]</scope>
    <source>
        <strain evidence="1 2">CCUG 51329</strain>
    </source>
</reference>
<comment type="caution">
    <text evidence="1">The sequence shown here is derived from an EMBL/GenBank/DDBJ whole genome shotgun (WGS) entry which is preliminary data.</text>
</comment>
<dbReference type="Pfam" id="PF11042">
    <property type="entry name" value="DUF2750"/>
    <property type="match status" value="1"/>
</dbReference>
<keyword evidence="2" id="KW-1185">Reference proteome</keyword>
<accession>A0A3D9BCH9</accession>
<dbReference type="Proteomes" id="UP000256924">
    <property type="component" value="Unassembled WGS sequence"/>
</dbReference>
<proteinExistence type="predicted"/>
<evidence type="ECO:0000313" key="2">
    <source>
        <dbReference type="Proteomes" id="UP000256924"/>
    </source>
</evidence>
<sequence length="127" mass="15290">MHPKEIETVSNLKPFDRYKYFIKKIADFEVLYTIKSLEGNFAISETDNYLMFPVWSHQEFAKLNLNKEWLNFKIIEISLEELSEKIYPFILENNYLINVFPMNNKTGFVVSLEEFERDLSEELKNYE</sequence>
<gene>
    <name evidence="1" type="ORF">DRF68_07090</name>
</gene>
<dbReference type="InterPro" id="IPR021284">
    <property type="entry name" value="DUF2750"/>
</dbReference>
<dbReference type="RefSeq" id="WP_116097849.1">
    <property type="nucleotide sequence ID" value="NZ_QNVU01000010.1"/>
</dbReference>
<protein>
    <submittedName>
        <fullName evidence="1">DUF2750 domain-containing protein</fullName>
    </submittedName>
</protein>
<dbReference type="AlphaFoldDB" id="A0A3D9BCH9"/>
<organism evidence="1 2">
    <name type="scientific">Candidatus Chryseobacterium massiliense</name>
    <dbReference type="NCBI Taxonomy" id="204089"/>
    <lineage>
        <taxon>Bacteria</taxon>
        <taxon>Pseudomonadati</taxon>
        <taxon>Bacteroidota</taxon>
        <taxon>Flavobacteriia</taxon>
        <taxon>Flavobacteriales</taxon>
        <taxon>Weeksellaceae</taxon>
        <taxon>Chryseobacterium group</taxon>
        <taxon>Chryseobacterium</taxon>
    </lineage>
</organism>
<evidence type="ECO:0000313" key="1">
    <source>
        <dbReference type="EMBL" id="REC51260.1"/>
    </source>
</evidence>
<dbReference type="EMBL" id="QNVU01000010">
    <property type="protein sequence ID" value="REC51260.1"/>
    <property type="molecule type" value="Genomic_DNA"/>
</dbReference>